<dbReference type="Gene3D" id="3.60.15.10">
    <property type="entry name" value="Ribonuclease Z/Hydroxyacylglutathione hydrolase-like"/>
    <property type="match status" value="1"/>
</dbReference>
<dbReference type="Proteomes" id="UP000321827">
    <property type="component" value="Unassembled WGS sequence"/>
</dbReference>
<evidence type="ECO:0000256" key="1">
    <source>
        <dbReference type="ARBA" id="ARBA00022801"/>
    </source>
</evidence>
<dbReference type="InterPro" id="IPR022877">
    <property type="entry name" value="UPF0173"/>
</dbReference>
<organism evidence="4 5">
    <name type="scientific">Oceanithermus desulfurans NBRC 100063</name>
    <dbReference type="NCBI Taxonomy" id="1227550"/>
    <lineage>
        <taxon>Bacteria</taxon>
        <taxon>Thermotogati</taxon>
        <taxon>Deinococcota</taxon>
        <taxon>Deinococci</taxon>
        <taxon>Thermales</taxon>
        <taxon>Thermaceae</taxon>
        <taxon>Oceanithermus</taxon>
    </lineage>
</organism>
<dbReference type="InterPro" id="IPR001279">
    <property type="entry name" value="Metallo-B-lactamas"/>
</dbReference>
<dbReference type="AlphaFoldDB" id="A0A511RGW0"/>
<feature type="domain" description="Metallo-beta-lactamase" evidence="3">
    <location>
        <begin position="10"/>
        <end position="189"/>
    </location>
</feature>
<sequence>MHMAKVTFLGHAAVLLEGRETTLVIDPFLTGNPVATVGPEAVRADLVVLTHAHGDHWGDTLALAGKGATVVSTYEIAVYAEKHGAQAFAMNIGGRYAFPGGSLKFYPAWHSSSFPDGSYGGMPMGVVVELDGKKIYHAGDTALFSDMRLIGEEGLDLALLPIGDTFTMGPDDALAALELLKPKKVVPIHYNTFPVIEQDGEAFVARARTLGVEGAALKPGEAIEV</sequence>
<comment type="caution">
    <text evidence="4">The sequence shown here is derived from an EMBL/GenBank/DDBJ whole genome shotgun (WGS) entry which is preliminary data.</text>
</comment>
<dbReference type="PANTHER" id="PTHR43546:SF3">
    <property type="entry name" value="UPF0173 METAL-DEPENDENT HYDROLASE MJ1163"/>
    <property type="match status" value="1"/>
</dbReference>
<dbReference type="InterPro" id="IPR036866">
    <property type="entry name" value="RibonucZ/Hydroxyglut_hydro"/>
</dbReference>
<dbReference type="SMART" id="SM00849">
    <property type="entry name" value="Lactamase_B"/>
    <property type="match status" value="1"/>
</dbReference>
<name>A0A511RGW0_9DEIN</name>
<evidence type="ECO:0000256" key="2">
    <source>
        <dbReference type="HAMAP-Rule" id="MF_00457"/>
    </source>
</evidence>
<dbReference type="HAMAP" id="MF_00457">
    <property type="entry name" value="UPF0173"/>
    <property type="match status" value="1"/>
</dbReference>
<proteinExistence type="inferred from homology"/>
<dbReference type="InterPro" id="IPR050114">
    <property type="entry name" value="UPF0173_UPF0282_UlaG_hydrolase"/>
</dbReference>
<dbReference type="PANTHER" id="PTHR43546">
    <property type="entry name" value="UPF0173 METAL-DEPENDENT HYDROLASE MJ1163-RELATED"/>
    <property type="match status" value="1"/>
</dbReference>
<comment type="similarity">
    <text evidence="2">Belongs to the UPF0173 family.</text>
</comment>
<evidence type="ECO:0000313" key="5">
    <source>
        <dbReference type="Proteomes" id="UP000321827"/>
    </source>
</evidence>
<dbReference type="SUPFAM" id="SSF56281">
    <property type="entry name" value="Metallo-hydrolase/oxidoreductase"/>
    <property type="match status" value="1"/>
</dbReference>
<keyword evidence="1 2" id="KW-0378">Hydrolase</keyword>
<gene>
    <name evidence="4" type="ORF">ODE01S_03020</name>
</gene>
<dbReference type="EMBL" id="BJXN01000002">
    <property type="protein sequence ID" value="GEM88868.1"/>
    <property type="molecule type" value="Genomic_DNA"/>
</dbReference>
<accession>A0A511RGW0</accession>
<dbReference type="NCBIfam" id="NF001911">
    <property type="entry name" value="PRK00685.1"/>
    <property type="match status" value="1"/>
</dbReference>
<protein>
    <recommendedName>
        <fullName evidence="2">UPF0173 metal-dependent hydrolase ODE01S_03020</fullName>
    </recommendedName>
</protein>
<dbReference type="Pfam" id="PF12706">
    <property type="entry name" value="Lactamase_B_2"/>
    <property type="match status" value="1"/>
</dbReference>
<reference evidence="4 5" key="1">
    <citation type="submission" date="2019-07" db="EMBL/GenBank/DDBJ databases">
        <title>Whole genome shotgun sequence of Oceanithermus desulfurans NBRC 100063.</title>
        <authorList>
            <person name="Hosoyama A."/>
            <person name="Uohara A."/>
            <person name="Ohji S."/>
            <person name="Ichikawa N."/>
        </authorList>
    </citation>
    <scope>NUCLEOTIDE SEQUENCE [LARGE SCALE GENOMIC DNA]</scope>
    <source>
        <strain evidence="4 5">NBRC 100063</strain>
    </source>
</reference>
<evidence type="ECO:0000313" key="4">
    <source>
        <dbReference type="EMBL" id="GEM88868.1"/>
    </source>
</evidence>
<dbReference type="GO" id="GO:0016787">
    <property type="term" value="F:hydrolase activity"/>
    <property type="evidence" value="ECO:0007669"/>
    <property type="project" value="UniProtKB-UniRule"/>
</dbReference>
<evidence type="ECO:0000259" key="3">
    <source>
        <dbReference type="SMART" id="SM00849"/>
    </source>
</evidence>